<evidence type="ECO:0000313" key="1">
    <source>
        <dbReference type="EMBL" id="ABN05880.1"/>
    </source>
</evidence>
<name>A2Q1R3_MEDTR</name>
<reference evidence="1" key="1">
    <citation type="submission" date="2004-08" db="EMBL/GenBank/DDBJ databases">
        <authorList>
            <person name="Town C.D."/>
        </authorList>
    </citation>
    <scope>NUCLEOTIDE SEQUENCE</scope>
</reference>
<gene>
    <name evidence="1" type="ORF">MtrDRAFT_AC149032g31v2</name>
</gene>
<dbReference type="EMBL" id="AC149032">
    <property type="protein sequence ID" value="ABN05880.1"/>
    <property type="molecule type" value="Genomic_DNA"/>
</dbReference>
<dbReference type="AlphaFoldDB" id="A2Q1R3"/>
<sequence length="53" mass="6119">MLEVFCINNRGPLLPKGNDLLATVSAVCLDTLPSEWRLDFFRDRCGFPNYRFP</sequence>
<protein>
    <submittedName>
        <fullName evidence="1">Uncharacterized protein</fullName>
    </submittedName>
</protein>
<reference evidence="1" key="2">
    <citation type="submission" date="2007-03" db="EMBL/GenBank/DDBJ databases">
        <authorList>
            <consortium name="The International Medicago Genome Annotation Group"/>
        </authorList>
    </citation>
    <scope>NUCLEOTIDE SEQUENCE</scope>
</reference>
<accession>A2Q1R3</accession>
<proteinExistence type="predicted"/>
<organism evidence="1">
    <name type="scientific">Medicago truncatula</name>
    <name type="common">Barrel medic</name>
    <name type="synonym">Medicago tribuloides</name>
    <dbReference type="NCBI Taxonomy" id="3880"/>
    <lineage>
        <taxon>Eukaryota</taxon>
        <taxon>Viridiplantae</taxon>
        <taxon>Streptophyta</taxon>
        <taxon>Embryophyta</taxon>
        <taxon>Tracheophyta</taxon>
        <taxon>Spermatophyta</taxon>
        <taxon>Magnoliopsida</taxon>
        <taxon>eudicotyledons</taxon>
        <taxon>Gunneridae</taxon>
        <taxon>Pentapetalae</taxon>
        <taxon>rosids</taxon>
        <taxon>fabids</taxon>
        <taxon>Fabales</taxon>
        <taxon>Fabaceae</taxon>
        <taxon>Papilionoideae</taxon>
        <taxon>50 kb inversion clade</taxon>
        <taxon>NPAAA clade</taxon>
        <taxon>Hologalegina</taxon>
        <taxon>IRL clade</taxon>
        <taxon>Trifolieae</taxon>
        <taxon>Medicago</taxon>
    </lineage>
</organism>